<dbReference type="SUPFAM" id="SSF82714">
    <property type="entry name" value="Multidrug efflux transporter AcrB TolC docking domain, DN and DC subdomains"/>
    <property type="match status" value="2"/>
</dbReference>
<sequence>MKQGISWWAIHRPVATLLLWLAVMVAGGIAWFHLPISALPSYDTPTINVSASLSGASPETMANSVATPLEKQFSTIPGLAMMSSSSRLGSTSITLEFAPSRDIESAAVDVQAALYRATRGLPSDMKSPPSYRKVNPSDAPILMLAINSPSMSLSQLNDFSDNLIAPALSTIDGVAQVQVYGQKKYAIRIAVDPDKLAARNISLPELSNALKTVNANSPVGQLEGERQTLMLQANEQLKNAAEFAEVVVGTSAAGGLVRLKDVASVEDSVESIKSGSWVNGERSIILAVQRQPGANTVATVDAIKAMMPRLEAQMPDSVNVRVLNDRSVSIRESIHDVNLTLLLTLALVVMSVLLFLRRAAATLIPSVSLPISLLATFALMYWLGYSLDNISLMGLTVALGLVVDDAIVVLENIVRHLEEAGDGITPMEAAIKGAGEVGFTVVSISISLVAVFIPIFFMPGTMGLLFHEFAVVVALAILVSMLVSLTLIPLFAARFLKPEPHDAQHQAPAWSRCFEAGFNRLLAAYQGSLAWVLHHRVWMLLLTLATFGVTVWLYMAIPKGFFPQEDIGQIQASVDAAPDISYPALLKLQQRVASAVASNPNVATVASSLGSSGSGGRLFITLKPRSERDNMQKTLESLRKSTGKIAGVSVFYRPTQNLNIGGRSGKSSYQYTLQAVNANDLEEWSNRLLAELGKNPAFRDVNSDAEQKTLQAKLNIQRDRAAELGVNMQSLRDTLYAAYGEREVASIYAPQDSYSVLMQLDEQDRSDESKLSKLHVRSQTGALIPLSSFATVERTAVTTTIHHQGQLPAITLSFNLAEGTSLSDAAREIKASEQAIGLPEYIFGGFAGDAALYNQTQTSQLWLILAAVAVIYLVLGVLYESWIHPLTILAGIPSAAIGALLALQLIGLELTFIAMIGILLLVGIVKKNAIMMIDFALEAERKEQLDSIAAIREASAKRFRPIMMTTLAAMMGAMPLALGLGAGAELRQPLGVAIVGGLLFSQLITLYITPVLYISLAKLEKKLK</sequence>
<dbReference type="GO" id="GO:0005886">
    <property type="term" value="C:plasma membrane"/>
    <property type="evidence" value="ECO:0007669"/>
    <property type="project" value="TreeGrafter"/>
</dbReference>
<evidence type="ECO:0000313" key="2">
    <source>
        <dbReference type="EMBL" id="XBL99653.1"/>
    </source>
</evidence>
<feature type="transmembrane region" description="Helical" evidence="1">
    <location>
        <begin position="469"/>
        <end position="492"/>
    </location>
</feature>
<accession>A0AAU7F841</accession>
<keyword evidence="1" id="KW-1133">Transmembrane helix</keyword>
<dbReference type="EMBL" id="CP157355">
    <property type="protein sequence ID" value="XBL99653.1"/>
    <property type="molecule type" value="Genomic_DNA"/>
</dbReference>
<feature type="transmembrane region" description="Helical" evidence="1">
    <location>
        <begin position="990"/>
        <end position="1014"/>
    </location>
</feature>
<dbReference type="SUPFAM" id="SSF82866">
    <property type="entry name" value="Multidrug efflux transporter AcrB transmembrane domain"/>
    <property type="match status" value="2"/>
</dbReference>
<feature type="transmembrane region" description="Helical" evidence="1">
    <location>
        <begin position="363"/>
        <end position="384"/>
    </location>
</feature>
<dbReference type="PANTHER" id="PTHR32063:SF21">
    <property type="entry name" value="MULTIDRUG RESISTANCE PROTEIN MDTB"/>
    <property type="match status" value="1"/>
</dbReference>
<feature type="transmembrane region" description="Helical" evidence="1">
    <location>
        <begin position="962"/>
        <end position="984"/>
    </location>
</feature>
<dbReference type="FunFam" id="3.30.70.1430:FF:000001">
    <property type="entry name" value="Efflux pump membrane transporter"/>
    <property type="match status" value="1"/>
</dbReference>
<dbReference type="Gene3D" id="3.30.2090.10">
    <property type="entry name" value="Multidrug efflux transporter AcrB TolC docking domain, DN and DC subdomains"/>
    <property type="match status" value="2"/>
</dbReference>
<dbReference type="Gene3D" id="3.30.70.1430">
    <property type="entry name" value="Multidrug efflux transporter AcrB pore domain"/>
    <property type="match status" value="2"/>
</dbReference>
<keyword evidence="1" id="KW-0812">Transmembrane</keyword>
<dbReference type="AlphaFoldDB" id="A0AAU7F841"/>
<organism evidence="2">
    <name type="scientific">Chitinibacter mangrovi</name>
    <dbReference type="NCBI Taxonomy" id="3153927"/>
    <lineage>
        <taxon>Bacteria</taxon>
        <taxon>Pseudomonadati</taxon>
        <taxon>Pseudomonadota</taxon>
        <taxon>Betaproteobacteria</taxon>
        <taxon>Neisseriales</taxon>
        <taxon>Chitinibacteraceae</taxon>
        <taxon>Chitinibacter</taxon>
    </lineage>
</organism>
<reference evidence="2" key="1">
    <citation type="submission" date="2024-05" db="EMBL/GenBank/DDBJ databases">
        <authorList>
            <person name="Yang L."/>
            <person name="Pan L."/>
        </authorList>
    </citation>
    <scope>NUCLEOTIDE SEQUENCE</scope>
    <source>
        <strain evidence="2">FCG-7</strain>
    </source>
</reference>
<dbReference type="PANTHER" id="PTHR32063">
    <property type="match status" value="1"/>
</dbReference>
<dbReference type="RefSeq" id="WP_348944066.1">
    <property type="nucleotide sequence ID" value="NZ_CP157355.1"/>
</dbReference>
<proteinExistence type="predicted"/>
<dbReference type="SUPFAM" id="SSF82693">
    <property type="entry name" value="Multidrug efflux transporter AcrB pore domain, PN1, PN2, PC1 and PC2 subdomains"/>
    <property type="match status" value="3"/>
</dbReference>
<dbReference type="KEGG" id="cmav:ABHF33_11300"/>
<feature type="transmembrane region" description="Helical" evidence="1">
    <location>
        <begin position="337"/>
        <end position="356"/>
    </location>
</feature>
<dbReference type="InterPro" id="IPR027463">
    <property type="entry name" value="AcrB_DN_DC_subdom"/>
</dbReference>
<dbReference type="Gene3D" id="1.20.1640.10">
    <property type="entry name" value="Multidrug efflux transporter AcrB transmembrane domain"/>
    <property type="match status" value="2"/>
</dbReference>
<protein>
    <submittedName>
        <fullName evidence="2">Efflux RND transporter permease subunit</fullName>
    </submittedName>
</protein>
<evidence type="ECO:0000256" key="1">
    <source>
        <dbReference type="SAM" id="Phobius"/>
    </source>
</evidence>
<name>A0AAU7F841_9NEIS</name>
<gene>
    <name evidence="2" type="ORF">ABHF33_11300</name>
</gene>
<dbReference type="Pfam" id="PF00873">
    <property type="entry name" value="ACR_tran"/>
    <property type="match status" value="1"/>
</dbReference>
<dbReference type="GO" id="GO:0042910">
    <property type="term" value="F:xenobiotic transmembrane transporter activity"/>
    <property type="evidence" value="ECO:0007669"/>
    <property type="project" value="TreeGrafter"/>
</dbReference>
<dbReference type="InterPro" id="IPR001036">
    <property type="entry name" value="Acrflvin-R"/>
</dbReference>
<keyword evidence="1" id="KW-0472">Membrane</keyword>
<feature type="transmembrane region" description="Helical" evidence="1">
    <location>
        <begin position="537"/>
        <end position="557"/>
    </location>
</feature>
<feature type="transmembrane region" description="Helical" evidence="1">
    <location>
        <begin position="861"/>
        <end position="879"/>
    </location>
</feature>
<dbReference type="PRINTS" id="PR00702">
    <property type="entry name" value="ACRIFLAVINRP"/>
</dbReference>
<dbReference type="Gene3D" id="3.30.70.1440">
    <property type="entry name" value="Multidrug efflux transporter AcrB pore domain"/>
    <property type="match status" value="1"/>
</dbReference>
<dbReference type="Gene3D" id="3.30.70.1320">
    <property type="entry name" value="Multidrug efflux transporter AcrB pore domain like"/>
    <property type="match status" value="1"/>
</dbReference>
<feature type="transmembrane region" description="Helical" evidence="1">
    <location>
        <begin position="912"/>
        <end position="937"/>
    </location>
</feature>
<feature type="transmembrane region" description="Helical" evidence="1">
    <location>
        <begin position="437"/>
        <end position="457"/>
    </location>
</feature>